<keyword evidence="2" id="KW-1185">Reference proteome</keyword>
<accession>A0AA39F9T0</accession>
<evidence type="ECO:0000313" key="2">
    <source>
        <dbReference type="Proteomes" id="UP001168990"/>
    </source>
</evidence>
<reference evidence="1" key="1">
    <citation type="journal article" date="2023" name="bioRxiv">
        <title>Scaffold-level genome assemblies of two parasitoid biocontrol wasps reveal the parthenogenesis mechanism and an associated novel virus.</title>
        <authorList>
            <person name="Inwood S."/>
            <person name="Skelly J."/>
            <person name="Guhlin J."/>
            <person name="Harrop T."/>
            <person name="Goldson S."/>
            <person name="Dearden P."/>
        </authorList>
    </citation>
    <scope>NUCLEOTIDE SEQUENCE</scope>
    <source>
        <strain evidence="1">Irish</strain>
        <tissue evidence="1">Whole body</tissue>
    </source>
</reference>
<reference evidence="1" key="2">
    <citation type="submission" date="2023-03" db="EMBL/GenBank/DDBJ databases">
        <authorList>
            <person name="Inwood S.N."/>
            <person name="Skelly J.G."/>
            <person name="Guhlin J."/>
            <person name="Harrop T.W.R."/>
            <person name="Goldson S.G."/>
            <person name="Dearden P.K."/>
        </authorList>
    </citation>
    <scope>NUCLEOTIDE SEQUENCE</scope>
    <source>
        <strain evidence="1">Irish</strain>
        <tissue evidence="1">Whole body</tissue>
    </source>
</reference>
<gene>
    <name evidence="1" type="ORF">PV328_003988</name>
</gene>
<comment type="caution">
    <text evidence="1">The sequence shown here is derived from an EMBL/GenBank/DDBJ whole genome shotgun (WGS) entry which is preliminary data.</text>
</comment>
<protein>
    <submittedName>
        <fullName evidence="1">Uncharacterized protein</fullName>
    </submittedName>
</protein>
<proteinExistence type="predicted"/>
<dbReference type="Proteomes" id="UP001168990">
    <property type="component" value="Unassembled WGS sequence"/>
</dbReference>
<organism evidence="1 2">
    <name type="scientific">Microctonus aethiopoides</name>
    <dbReference type="NCBI Taxonomy" id="144406"/>
    <lineage>
        <taxon>Eukaryota</taxon>
        <taxon>Metazoa</taxon>
        <taxon>Ecdysozoa</taxon>
        <taxon>Arthropoda</taxon>
        <taxon>Hexapoda</taxon>
        <taxon>Insecta</taxon>
        <taxon>Pterygota</taxon>
        <taxon>Neoptera</taxon>
        <taxon>Endopterygota</taxon>
        <taxon>Hymenoptera</taxon>
        <taxon>Apocrita</taxon>
        <taxon>Ichneumonoidea</taxon>
        <taxon>Braconidae</taxon>
        <taxon>Euphorinae</taxon>
        <taxon>Microctonus</taxon>
    </lineage>
</organism>
<name>A0AA39F9T0_9HYME</name>
<sequence>MEFGNVEPAHLYNESVLRKAKQLDMDEKLNLGKVKDPIISVLEMKYKAEFSGTVPACRWKCFKDKHARIKDFFVRYIGLLSQSTTFQTFKQICQDVLTVAFSETEDIETNDDIIFMLQCSTTIDKQNENTRFGI</sequence>
<dbReference type="AlphaFoldDB" id="A0AA39F9T0"/>
<dbReference type="EMBL" id="JAQQBS010001422">
    <property type="protein sequence ID" value="KAK0165481.1"/>
    <property type="molecule type" value="Genomic_DNA"/>
</dbReference>
<evidence type="ECO:0000313" key="1">
    <source>
        <dbReference type="EMBL" id="KAK0165481.1"/>
    </source>
</evidence>